<proteinExistence type="inferred from homology"/>
<evidence type="ECO:0000256" key="4">
    <source>
        <dbReference type="SAM" id="SignalP"/>
    </source>
</evidence>
<accession>A0A517YHQ8</accession>
<dbReference type="GO" id="GO:0016811">
    <property type="term" value="F:hydrolase activity, acting on carbon-nitrogen (but not peptide) bonds, in linear amides"/>
    <property type="evidence" value="ECO:0007669"/>
    <property type="project" value="InterPro"/>
</dbReference>
<evidence type="ECO:0000259" key="5">
    <source>
        <dbReference type="PROSITE" id="PS51704"/>
    </source>
</evidence>
<name>A0A517YHQ8_9BACT</name>
<evidence type="ECO:0000313" key="7">
    <source>
        <dbReference type="Proteomes" id="UP000315017"/>
    </source>
</evidence>
<dbReference type="InterPro" id="IPR023343">
    <property type="entry name" value="Penicillin_amidase_dom1"/>
</dbReference>
<dbReference type="Proteomes" id="UP000315017">
    <property type="component" value="Chromosome"/>
</dbReference>
<dbReference type="PANTHER" id="PTHR34218">
    <property type="entry name" value="PEPTIDASE S45 PENICILLIN AMIDASE"/>
    <property type="match status" value="1"/>
</dbReference>
<dbReference type="RefSeq" id="WP_202921218.1">
    <property type="nucleotide sequence ID" value="NZ_CP036274.1"/>
</dbReference>
<dbReference type="InterPro" id="IPR002692">
    <property type="entry name" value="S45"/>
</dbReference>
<keyword evidence="3" id="KW-0865">Zymogen</keyword>
<comment type="similarity">
    <text evidence="1">Belongs to the peptidase S45 family.</text>
</comment>
<gene>
    <name evidence="6" type="primary">quiP</name>
    <name evidence="6" type="ORF">ETAA8_48640</name>
</gene>
<keyword evidence="4" id="KW-0732">Signal</keyword>
<dbReference type="InterPro" id="IPR030395">
    <property type="entry name" value="GP_PDE_dom"/>
</dbReference>
<feature type="signal peptide" evidence="4">
    <location>
        <begin position="1"/>
        <end position="23"/>
    </location>
</feature>
<dbReference type="GO" id="GO:0006629">
    <property type="term" value="P:lipid metabolic process"/>
    <property type="evidence" value="ECO:0007669"/>
    <property type="project" value="InterPro"/>
</dbReference>
<dbReference type="Pfam" id="PF01804">
    <property type="entry name" value="Penicil_amidase"/>
    <property type="match status" value="1"/>
</dbReference>
<dbReference type="InterPro" id="IPR029055">
    <property type="entry name" value="Ntn_hydrolases_N"/>
</dbReference>
<dbReference type="CDD" id="cd03747">
    <property type="entry name" value="Ntn_PGA_like"/>
    <property type="match status" value="1"/>
</dbReference>
<evidence type="ECO:0000313" key="6">
    <source>
        <dbReference type="EMBL" id="QDU29749.1"/>
    </source>
</evidence>
<dbReference type="GO" id="GO:0008081">
    <property type="term" value="F:phosphoric diester hydrolase activity"/>
    <property type="evidence" value="ECO:0007669"/>
    <property type="project" value="InterPro"/>
</dbReference>
<dbReference type="InterPro" id="IPR043146">
    <property type="entry name" value="Penicillin_amidase_N_B-knob"/>
</dbReference>
<keyword evidence="2 6" id="KW-0378">Hydrolase</keyword>
<feature type="domain" description="GP-PDE" evidence="5">
    <location>
        <begin position="38"/>
        <end position="270"/>
    </location>
</feature>
<dbReference type="Gene3D" id="1.10.1400.10">
    <property type="match status" value="1"/>
</dbReference>
<dbReference type="CDD" id="cd08566">
    <property type="entry name" value="GDPD_AtGDE_like"/>
    <property type="match status" value="1"/>
</dbReference>
<evidence type="ECO:0000256" key="2">
    <source>
        <dbReference type="ARBA" id="ARBA00022801"/>
    </source>
</evidence>
<keyword evidence="7" id="KW-1185">Reference proteome</keyword>
<dbReference type="Gene3D" id="2.30.120.10">
    <property type="match status" value="1"/>
</dbReference>
<protein>
    <submittedName>
        <fullName evidence="6">Acyl-homoserine lactone acylase QuiP</fullName>
        <ecNumber evidence="6">3.5.1.97</ecNumber>
    </submittedName>
</protein>
<dbReference type="KEGG" id="aagg:ETAA8_48640"/>
<dbReference type="InterPro" id="IPR043147">
    <property type="entry name" value="Penicillin_amidase_A-knob"/>
</dbReference>
<dbReference type="EMBL" id="CP036274">
    <property type="protein sequence ID" value="QDU29749.1"/>
    <property type="molecule type" value="Genomic_DNA"/>
</dbReference>
<dbReference type="AlphaFoldDB" id="A0A517YHQ8"/>
<evidence type="ECO:0000256" key="1">
    <source>
        <dbReference type="ARBA" id="ARBA00006586"/>
    </source>
</evidence>
<dbReference type="InterPro" id="IPR017946">
    <property type="entry name" value="PLC-like_Pdiesterase_TIM-brl"/>
</dbReference>
<dbReference type="PROSITE" id="PS51704">
    <property type="entry name" value="GP_PDE"/>
    <property type="match status" value="1"/>
</dbReference>
<dbReference type="EC" id="3.5.1.97" evidence="6"/>
<dbReference type="GO" id="GO:0017000">
    <property type="term" value="P:antibiotic biosynthetic process"/>
    <property type="evidence" value="ECO:0007669"/>
    <property type="project" value="InterPro"/>
</dbReference>
<dbReference type="Gene3D" id="3.20.20.190">
    <property type="entry name" value="Phosphatidylinositol (PI) phosphodiesterase"/>
    <property type="match status" value="1"/>
</dbReference>
<sequence length="1036" mass="114562" precursor="true">MAAMVRPLFASLLVVALVAPLAAQQTLPAEVAAALAVKQLVAHRGSSSDRPENTLASTRRAIEVGATAVEVDVRLSKDKRLVLRHDAQLERTTNSKGLISVKTLAELKALDAGSWFAVEFKGERIPTLEEALVVCRGQIDVLLDLKESGDEYAELVAAAIRSHGEEARIIVGVRSVEQAQQFRKLLPKARQLGLIAKPDEIEAYAQAGVEMIRLWPRWLTDETLVARVRKAKAQLHLNGTTGQTEEVTALLAHRPDSLSADDPARLLTTLSEFAAVAQREVLSQTQGEMTLAGLEQPVEIARDQWGVPHIYAKNSHDLFFAQGYVVAQDRLFQIDLWRRQGVGELAEVMGPSAIEADKFARLIRYRGDMEREWLSYSPDTQAIATAFTRGINAYIDQCGDRLPVEFRQLGYRPKKWQPADILGRSSGIYMSQNFRNEVQRLKLIQLVGDEKARWLAPVDPATNYQLHLSPADAKAFPEKLLHGYEALTKSLSFTPAKSESNNWVVSGARSRSGKPLLASDPHRAIALPSLRYVVHLHAPGWNVIGAGEPGLPGVAIGHNERIAWGFTIIGADTADIVVEELNPANADQYAALDGFQTFATYEEQIVVKGMPNPTKVSIKHSRHGPILHIDRERNRAYALQWSGSEPGGAAYLASLGVARAQNQEQFRRALGAWHVPGLNFVYADVDGNIGWVAAAHYPLRGAKGHAHSGLLPVPGKAEFDWSGFLPPAEHPRRFNPPEGALLTANHNIVPADYPHVVGYEFTPRYRFQRLHNRLTSKDQWELGEFRSLQQDSVSLPAQALAKLLRDVGANAEEAEVARLLTDWDGHLSVDSPAGALYALWQKELQAALFQRHVPPEHVKLLNSLAGIETVIAALEQCDSRWLGADAKEQRDAIVRESFQRAVAKWKQLPTAQQARWGALHQVTFRHPLASLGVVNARALNVGPFERPGEGNTPNNTRYDDHFQQIHGASYRQLFDLADWDRGLATSAPGQSGQPGSAHYNDLAEPWSRGEYFPLVYSRAKVTEVTKQRLWLKPMAK</sequence>
<organism evidence="6 7">
    <name type="scientific">Anatilimnocola aggregata</name>
    <dbReference type="NCBI Taxonomy" id="2528021"/>
    <lineage>
        <taxon>Bacteria</taxon>
        <taxon>Pseudomonadati</taxon>
        <taxon>Planctomycetota</taxon>
        <taxon>Planctomycetia</taxon>
        <taxon>Pirellulales</taxon>
        <taxon>Pirellulaceae</taxon>
        <taxon>Anatilimnocola</taxon>
    </lineage>
</organism>
<dbReference type="SUPFAM" id="SSF56235">
    <property type="entry name" value="N-terminal nucleophile aminohydrolases (Ntn hydrolases)"/>
    <property type="match status" value="1"/>
</dbReference>
<dbReference type="Gene3D" id="3.60.20.10">
    <property type="entry name" value="Glutamine Phosphoribosylpyrophosphate, subunit 1, domain 1"/>
    <property type="match status" value="1"/>
</dbReference>
<dbReference type="SUPFAM" id="SSF51695">
    <property type="entry name" value="PLC-like phosphodiesterases"/>
    <property type="match status" value="1"/>
</dbReference>
<feature type="chain" id="PRO_5021783451" evidence="4">
    <location>
        <begin position="24"/>
        <end position="1036"/>
    </location>
</feature>
<dbReference type="Pfam" id="PF03009">
    <property type="entry name" value="GDPD"/>
    <property type="match status" value="1"/>
</dbReference>
<reference evidence="6 7" key="1">
    <citation type="submission" date="2019-02" db="EMBL/GenBank/DDBJ databases">
        <title>Deep-cultivation of Planctomycetes and their phenomic and genomic characterization uncovers novel biology.</title>
        <authorList>
            <person name="Wiegand S."/>
            <person name="Jogler M."/>
            <person name="Boedeker C."/>
            <person name="Pinto D."/>
            <person name="Vollmers J."/>
            <person name="Rivas-Marin E."/>
            <person name="Kohn T."/>
            <person name="Peeters S.H."/>
            <person name="Heuer A."/>
            <person name="Rast P."/>
            <person name="Oberbeckmann S."/>
            <person name="Bunk B."/>
            <person name="Jeske O."/>
            <person name="Meyerdierks A."/>
            <person name="Storesund J.E."/>
            <person name="Kallscheuer N."/>
            <person name="Luecker S."/>
            <person name="Lage O.M."/>
            <person name="Pohl T."/>
            <person name="Merkel B.J."/>
            <person name="Hornburger P."/>
            <person name="Mueller R.-W."/>
            <person name="Bruemmer F."/>
            <person name="Labrenz M."/>
            <person name="Spormann A.M."/>
            <person name="Op den Camp H."/>
            <person name="Overmann J."/>
            <person name="Amann R."/>
            <person name="Jetten M.S.M."/>
            <person name="Mascher T."/>
            <person name="Medema M.H."/>
            <person name="Devos D.P."/>
            <person name="Kaster A.-K."/>
            <person name="Ovreas L."/>
            <person name="Rohde M."/>
            <person name="Galperin M.Y."/>
            <person name="Jogler C."/>
        </authorList>
    </citation>
    <scope>NUCLEOTIDE SEQUENCE [LARGE SCALE GENOMIC DNA]</scope>
    <source>
        <strain evidence="6 7">ETA_A8</strain>
    </source>
</reference>
<evidence type="ECO:0000256" key="3">
    <source>
        <dbReference type="ARBA" id="ARBA00023145"/>
    </source>
</evidence>
<dbReference type="Gene3D" id="1.10.439.10">
    <property type="entry name" value="Penicillin Amidohydrolase, domain 1"/>
    <property type="match status" value="1"/>
</dbReference>
<dbReference type="PANTHER" id="PTHR34218:SF4">
    <property type="entry name" value="ACYL-HOMOSERINE LACTONE ACYLASE QUIP"/>
    <property type="match status" value="1"/>
</dbReference>